<evidence type="ECO:0000259" key="1">
    <source>
        <dbReference type="Pfam" id="PF06985"/>
    </source>
</evidence>
<dbReference type="AlphaFoldDB" id="A0A1L7XST4"/>
<dbReference type="PANTHER" id="PTHR24148">
    <property type="entry name" value="ANKYRIN REPEAT DOMAIN-CONTAINING PROTEIN 39 HOMOLOG-RELATED"/>
    <property type="match status" value="1"/>
</dbReference>
<evidence type="ECO:0000313" key="3">
    <source>
        <dbReference type="Proteomes" id="UP000184330"/>
    </source>
</evidence>
<dbReference type="Proteomes" id="UP000184330">
    <property type="component" value="Unassembled WGS sequence"/>
</dbReference>
<evidence type="ECO:0000313" key="2">
    <source>
        <dbReference type="EMBL" id="CZR68059.1"/>
    </source>
</evidence>
<dbReference type="EMBL" id="FJOG01000050">
    <property type="protein sequence ID" value="CZR68059.1"/>
    <property type="molecule type" value="Genomic_DNA"/>
</dbReference>
<name>A0A1L7XST4_9HELO</name>
<organism evidence="2 3">
    <name type="scientific">Phialocephala subalpina</name>
    <dbReference type="NCBI Taxonomy" id="576137"/>
    <lineage>
        <taxon>Eukaryota</taxon>
        <taxon>Fungi</taxon>
        <taxon>Dikarya</taxon>
        <taxon>Ascomycota</taxon>
        <taxon>Pezizomycotina</taxon>
        <taxon>Leotiomycetes</taxon>
        <taxon>Helotiales</taxon>
        <taxon>Mollisiaceae</taxon>
        <taxon>Phialocephala</taxon>
        <taxon>Phialocephala fortinii species complex</taxon>
    </lineage>
</organism>
<feature type="domain" description="Heterokaryon incompatibility" evidence="1">
    <location>
        <begin position="36"/>
        <end position="119"/>
    </location>
</feature>
<dbReference type="PANTHER" id="PTHR24148:SF73">
    <property type="entry name" value="HET DOMAIN PROTEIN (AFU_ORTHOLOGUE AFUA_8G01020)"/>
    <property type="match status" value="1"/>
</dbReference>
<dbReference type="InterPro" id="IPR052895">
    <property type="entry name" value="HetReg/Transcr_Mod"/>
</dbReference>
<dbReference type="OrthoDB" id="3524416at2759"/>
<proteinExistence type="predicted"/>
<dbReference type="Pfam" id="PF06985">
    <property type="entry name" value="HET"/>
    <property type="match status" value="1"/>
</dbReference>
<protein>
    <recommendedName>
        <fullName evidence="1">Heterokaryon incompatibility domain-containing protein</fullName>
    </recommendedName>
</protein>
<keyword evidence="3" id="KW-1185">Reference proteome</keyword>
<reference evidence="2 3" key="1">
    <citation type="submission" date="2016-03" db="EMBL/GenBank/DDBJ databases">
        <authorList>
            <person name="Ploux O."/>
        </authorList>
    </citation>
    <scope>NUCLEOTIDE SEQUENCE [LARGE SCALE GENOMIC DNA]</scope>
    <source>
        <strain evidence="2 3">UAMH 11012</strain>
    </source>
</reference>
<dbReference type="InterPro" id="IPR010730">
    <property type="entry name" value="HET"/>
</dbReference>
<sequence>MPPRKRRDTTPALQPGSESLIQCNLVHTKLSEKSSYEALSYMWGSESNSKEIEINGCGGLVRENLWQALRHLRLKDKTQILWIDALCINQPNIHERNHQVTQMSQIYAKASKNRLWIIQELYLASEAEIYCGNVSTNLDKFFMTCRDIWRGLKATTSPIFDLRNTLKVYNAVKVMRLRRDRITASGSWLSPPGPTFTLFELINQFHRAKYADTQDQVSGLRSLALACCREAIAITPRRSLHLMDYKTFELENLETKQGLENLKRMVLSVTEDLLPAIVPSWASPILSDNEATSLLFQEIRSVERPAQALKPQILAVEKRRIASSRSRLSLDSPTGGGRRAYCNPHFTNEGHNLCRKEYNSVTLQYISDNDPNHSSNLLHHIHKFWRRQAEEFSSFPATQGAGGSLPREEDSITKENCSTHICQLANAVAETAHYHERQKCVQFFIITVRGTDIFGLATSQTKCGDMICGFDSGYHSESISKSSIVAVIRKTGLRKSFVGRAIIWSGDLNFKTSKEWPDRNGAFPISIPDL</sequence>
<accession>A0A1L7XST4</accession>
<gene>
    <name evidence="2" type="ORF">PAC_17958</name>
</gene>